<comment type="similarity">
    <text evidence="1 5">Belongs to the TRAFAC class TrmE-Era-EngA-EngB-Septin-like GTPase superfamily. TrmE GTPase family.</text>
</comment>
<comment type="caution">
    <text evidence="9">The sequence shown here is derived from an EMBL/GenBank/DDBJ whole genome shotgun (WGS) entry which is preliminary data.</text>
</comment>
<sequence>MLHCVSRHAQAACITSLFTRPAARLIFSGLHRLPILPRNFQVKRASTLSSPRVTLSDAQKKTIYALSTPPGRAGVGVVRVSGPDAFNVWKAVVRPSKGSRNDAPEPWKFYRCRIRHPDKQEVLDDGLAVFFKSPHSFTTEDVLELHIHSGRAIVSSVLGALSHLPFCRPAEPGEFTRRAFQGGRLDLTQVEGLKDLINAETETQRRIALNAARGATRTQFEHLRSEIIKCLAMVEALIDFGEGEDIEEGVFEQARTRAAQLNETIKGHLNDRRRGEIIRSGIRLAIFGPPNAGKSSLLNFLAQREAAIVTPVPGTTRDILELSLDIGGLPVIVADTAGVRATDDLVENIGIERAKNIVEASDISLCVLSLPEILAIKSGRLTIHTPPTVQTLLKRDTCFLLNKSDLLASAVSEDEIKRLLGGNVWITSLGTGQGTLEFLEGFSRVLRDRYDLSDDNSSESSLITHARHRTHLESASRFIEAFLEHSAQDVVLGAEELRYAAQAVGKISGLIDTEDVLDALFRDFCIGK</sequence>
<protein>
    <submittedName>
        <fullName evidence="9">Mitochondrial splicing system protein</fullName>
    </submittedName>
</protein>
<dbReference type="Gene3D" id="1.20.120.430">
    <property type="entry name" value="tRNA modification GTPase MnmE domain 2"/>
    <property type="match status" value="1"/>
</dbReference>
<reference evidence="9 10" key="1">
    <citation type="submission" date="2024-01" db="EMBL/GenBank/DDBJ databases">
        <title>A draft genome for the cacao thread blight pathogen Marasmiellus scandens.</title>
        <authorList>
            <person name="Baruah I.K."/>
            <person name="Leung J."/>
            <person name="Bukari Y."/>
            <person name="Amoako-Attah I."/>
            <person name="Meinhardt L.W."/>
            <person name="Bailey B.A."/>
            <person name="Cohen S.P."/>
        </authorList>
    </citation>
    <scope>NUCLEOTIDE SEQUENCE [LARGE SCALE GENOMIC DNA]</scope>
    <source>
        <strain evidence="9 10">GH-19</strain>
    </source>
</reference>
<dbReference type="InterPro" id="IPR031168">
    <property type="entry name" value="G_TrmE"/>
</dbReference>
<dbReference type="EMBL" id="JBANRG010000002">
    <property type="protein sequence ID" value="KAK7471093.1"/>
    <property type="molecule type" value="Genomic_DNA"/>
</dbReference>
<dbReference type="InterPro" id="IPR006073">
    <property type="entry name" value="GTP-bd"/>
</dbReference>
<feature type="domain" description="GTP-binding protein TrmE N-terminal" evidence="7">
    <location>
        <begin position="62"/>
        <end position="184"/>
    </location>
</feature>
<dbReference type="NCBIfam" id="TIGR00450">
    <property type="entry name" value="mnmE_trmE_thdF"/>
    <property type="match status" value="1"/>
</dbReference>
<organism evidence="9 10">
    <name type="scientific">Marasmiellus scandens</name>
    <dbReference type="NCBI Taxonomy" id="2682957"/>
    <lineage>
        <taxon>Eukaryota</taxon>
        <taxon>Fungi</taxon>
        <taxon>Dikarya</taxon>
        <taxon>Basidiomycota</taxon>
        <taxon>Agaricomycotina</taxon>
        <taxon>Agaricomycetes</taxon>
        <taxon>Agaricomycetidae</taxon>
        <taxon>Agaricales</taxon>
        <taxon>Marasmiineae</taxon>
        <taxon>Omphalotaceae</taxon>
        <taxon>Marasmiellus</taxon>
    </lineage>
</organism>
<evidence type="ECO:0000259" key="7">
    <source>
        <dbReference type="Pfam" id="PF10396"/>
    </source>
</evidence>
<keyword evidence="10" id="KW-1185">Reference proteome</keyword>
<dbReference type="Pfam" id="PF10396">
    <property type="entry name" value="TrmE_N"/>
    <property type="match status" value="1"/>
</dbReference>
<dbReference type="InterPro" id="IPR027266">
    <property type="entry name" value="TrmE/GcvT-like"/>
</dbReference>
<dbReference type="PANTHER" id="PTHR42714:SF2">
    <property type="entry name" value="TRNA MODIFICATION GTPASE GTPBP3, MITOCHONDRIAL"/>
    <property type="match status" value="1"/>
</dbReference>
<evidence type="ECO:0000256" key="1">
    <source>
        <dbReference type="ARBA" id="ARBA00011043"/>
    </source>
</evidence>
<gene>
    <name evidence="9" type="primary">MSS1</name>
    <name evidence="9" type="ORF">VKT23_002508</name>
</gene>
<dbReference type="InterPro" id="IPR005225">
    <property type="entry name" value="Small_GTP-bd"/>
</dbReference>
<evidence type="ECO:0000259" key="8">
    <source>
        <dbReference type="Pfam" id="PF12631"/>
    </source>
</evidence>
<accession>A0ABR1K7R3</accession>
<dbReference type="NCBIfam" id="NF003661">
    <property type="entry name" value="PRK05291.1-3"/>
    <property type="match status" value="1"/>
</dbReference>
<dbReference type="InterPro" id="IPR025867">
    <property type="entry name" value="MnmE_helical"/>
</dbReference>
<proteinExistence type="inferred from homology"/>
<dbReference type="InterPro" id="IPR027368">
    <property type="entry name" value="MnmE_dom2"/>
</dbReference>
<dbReference type="CDD" id="cd14858">
    <property type="entry name" value="TrmE_N"/>
    <property type="match status" value="1"/>
</dbReference>
<evidence type="ECO:0000256" key="2">
    <source>
        <dbReference type="ARBA" id="ARBA00022694"/>
    </source>
</evidence>
<dbReference type="HAMAP" id="MF_00379">
    <property type="entry name" value="GTPase_MnmE"/>
    <property type="match status" value="1"/>
</dbReference>
<dbReference type="InterPro" id="IPR004520">
    <property type="entry name" value="GTPase_MnmE"/>
</dbReference>
<evidence type="ECO:0000256" key="3">
    <source>
        <dbReference type="ARBA" id="ARBA00022741"/>
    </source>
</evidence>
<dbReference type="Pfam" id="PF01926">
    <property type="entry name" value="MMR_HSR1"/>
    <property type="match status" value="1"/>
</dbReference>
<evidence type="ECO:0000313" key="9">
    <source>
        <dbReference type="EMBL" id="KAK7471093.1"/>
    </source>
</evidence>
<evidence type="ECO:0000259" key="6">
    <source>
        <dbReference type="Pfam" id="PF01926"/>
    </source>
</evidence>
<evidence type="ECO:0000313" key="10">
    <source>
        <dbReference type="Proteomes" id="UP001498398"/>
    </source>
</evidence>
<evidence type="ECO:0000256" key="5">
    <source>
        <dbReference type="RuleBase" id="RU003313"/>
    </source>
</evidence>
<keyword evidence="3 5" id="KW-0547">Nucleotide-binding</keyword>
<feature type="domain" description="MnmE helical" evidence="8">
    <location>
        <begin position="187"/>
        <end position="525"/>
    </location>
</feature>
<dbReference type="Gene3D" id="3.40.50.300">
    <property type="entry name" value="P-loop containing nucleotide triphosphate hydrolases"/>
    <property type="match status" value="1"/>
</dbReference>
<dbReference type="SUPFAM" id="SSF52540">
    <property type="entry name" value="P-loop containing nucleoside triphosphate hydrolases"/>
    <property type="match status" value="1"/>
</dbReference>
<dbReference type="Pfam" id="PF12631">
    <property type="entry name" value="MnmE_helical"/>
    <property type="match status" value="1"/>
</dbReference>
<dbReference type="CDD" id="cd04164">
    <property type="entry name" value="trmE"/>
    <property type="match status" value="1"/>
</dbReference>
<dbReference type="InterPro" id="IPR018948">
    <property type="entry name" value="GTP-bd_TrmE_N"/>
</dbReference>
<dbReference type="Gene3D" id="3.30.1360.120">
    <property type="entry name" value="Probable tRNA modification gtpase trme, domain 1"/>
    <property type="match status" value="1"/>
</dbReference>
<evidence type="ECO:0000256" key="4">
    <source>
        <dbReference type="ARBA" id="ARBA00023134"/>
    </source>
</evidence>
<keyword evidence="4 5" id="KW-0342">GTP-binding</keyword>
<dbReference type="NCBIfam" id="TIGR00231">
    <property type="entry name" value="small_GTP"/>
    <property type="match status" value="1"/>
</dbReference>
<keyword evidence="2 5" id="KW-0819">tRNA processing</keyword>
<name>A0ABR1K7R3_9AGAR</name>
<dbReference type="InterPro" id="IPR027417">
    <property type="entry name" value="P-loop_NTPase"/>
</dbReference>
<dbReference type="Proteomes" id="UP001498398">
    <property type="component" value="Unassembled WGS sequence"/>
</dbReference>
<dbReference type="PANTHER" id="PTHR42714">
    <property type="entry name" value="TRNA MODIFICATION GTPASE GTPBP3"/>
    <property type="match status" value="1"/>
</dbReference>
<dbReference type="SUPFAM" id="SSF116878">
    <property type="entry name" value="TrmE connector domain"/>
    <property type="match status" value="1"/>
</dbReference>
<feature type="domain" description="G" evidence="6">
    <location>
        <begin position="284"/>
        <end position="372"/>
    </location>
</feature>